<feature type="domain" description="Helicase C-terminal" evidence="2">
    <location>
        <begin position="1"/>
        <end position="64"/>
    </location>
</feature>
<protein>
    <recommendedName>
        <fullName evidence="2">Helicase C-terminal domain-containing protein</fullName>
    </recommendedName>
</protein>
<proteinExistence type="predicted"/>
<dbReference type="AlphaFoldDB" id="A0A917LJ47"/>
<organism evidence="3 4">
    <name type="scientific">Rhodococcoides trifolii</name>
    <dbReference type="NCBI Taxonomy" id="908250"/>
    <lineage>
        <taxon>Bacteria</taxon>
        <taxon>Bacillati</taxon>
        <taxon>Actinomycetota</taxon>
        <taxon>Actinomycetes</taxon>
        <taxon>Mycobacteriales</taxon>
        <taxon>Nocardiaceae</taxon>
        <taxon>Rhodococcoides</taxon>
    </lineage>
</organism>
<evidence type="ECO:0000313" key="4">
    <source>
        <dbReference type="Proteomes" id="UP000654257"/>
    </source>
</evidence>
<dbReference type="EMBL" id="BMCU01000008">
    <property type="protein sequence ID" value="GGG28943.1"/>
    <property type="molecule type" value="Genomic_DNA"/>
</dbReference>
<dbReference type="InterPro" id="IPR050742">
    <property type="entry name" value="Helicase_Restrict-Modif_Enz"/>
</dbReference>
<dbReference type="Proteomes" id="UP000654257">
    <property type="component" value="Unassembled WGS sequence"/>
</dbReference>
<dbReference type="SUPFAM" id="SSF52540">
    <property type="entry name" value="P-loop containing nucleoside triphosphate hydrolases"/>
    <property type="match status" value="1"/>
</dbReference>
<comment type="caution">
    <text evidence="3">The sequence shown here is derived from an EMBL/GenBank/DDBJ whole genome shotgun (WGS) entry which is preliminary data.</text>
</comment>
<dbReference type="GO" id="GO:0005829">
    <property type="term" value="C:cytosol"/>
    <property type="evidence" value="ECO:0007669"/>
    <property type="project" value="TreeGrafter"/>
</dbReference>
<feature type="compositionally biased region" description="Polar residues" evidence="1">
    <location>
        <begin position="145"/>
        <end position="155"/>
    </location>
</feature>
<name>A0A917LJ47_9NOCA</name>
<evidence type="ECO:0000259" key="2">
    <source>
        <dbReference type="Pfam" id="PF00271"/>
    </source>
</evidence>
<evidence type="ECO:0000313" key="3">
    <source>
        <dbReference type="EMBL" id="GGG28943.1"/>
    </source>
</evidence>
<feature type="region of interest" description="Disordered" evidence="1">
    <location>
        <begin position="129"/>
        <end position="164"/>
    </location>
</feature>
<dbReference type="InterPro" id="IPR001650">
    <property type="entry name" value="Helicase_C-like"/>
</dbReference>
<reference evidence="3" key="1">
    <citation type="journal article" date="2014" name="Int. J. Syst. Evol. Microbiol.">
        <title>Complete genome sequence of Corynebacterium casei LMG S-19264T (=DSM 44701T), isolated from a smear-ripened cheese.</title>
        <authorList>
            <consortium name="US DOE Joint Genome Institute (JGI-PGF)"/>
            <person name="Walter F."/>
            <person name="Albersmeier A."/>
            <person name="Kalinowski J."/>
            <person name="Ruckert C."/>
        </authorList>
    </citation>
    <scope>NUCLEOTIDE SEQUENCE</scope>
    <source>
        <strain evidence="3">CCM 7905</strain>
    </source>
</reference>
<accession>A0A917LJ47</accession>
<dbReference type="Gene3D" id="3.40.50.300">
    <property type="entry name" value="P-loop containing nucleotide triphosphate hydrolases"/>
    <property type="match status" value="1"/>
</dbReference>
<reference evidence="3" key="2">
    <citation type="submission" date="2020-09" db="EMBL/GenBank/DDBJ databases">
        <authorList>
            <person name="Sun Q."/>
            <person name="Sedlacek I."/>
        </authorList>
    </citation>
    <scope>NUCLEOTIDE SEQUENCE</scope>
    <source>
        <strain evidence="3">CCM 7905</strain>
    </source>
</reference>
<gene>
    <name evidence="3" type="ORF">GCM10007304_48530</name>
</gene>
<dbReference type="Pfam" id="PF00271">
    <property type="entry name" value="Helicase_C"/>
    <property type="match status" value="1"/>
</dbReference>
<dbReference type="InterPro" id="IPR027417">
    <property type="entry name" value="P-loop_NTPase"/>
</dbReference>
<keyword evidence="4" id="KW-1185">Reference proteome</keyword>
<sequence length="164" mass="17994">MSSVERHVKLQRLRQLDDDERGVLANARWLAEGVDVPTLDGVAFIDPRGSEVDIVQAVGRAIRLAESKTVGTIVIPVFIDTAAEGCGIASAARSDACRNRDRVRRHTFPQPTERRMVLTTYPLGVSTRSRTQRVADRSDAIDYGTSESPTGTGHRTATPLKLRN</sequence>
<dbReference type="PANTHER" id="PTHR47396">
    <property type="entry name" value="TYPE I RESTRICTION ENZYME ECOKI R PROTEIN"/>
    <property type="match status" value="1"/>
</dbReference>
<dbReference type="PANTHER" id="PTHR47396:SF1">
    <property type="entry name" value="ATP-DEPENDENT HELICASE IRC3-RELATED"/>
    <property type="match status" value="1"/>
</dbReference>
<evidence type="ECO:0000256" key="1">
    <source>
        <dbReference type="SAM" id="MobiDB-lite"/>
    </source>
</evidence>